<dbReference type="PANTHER" id="PTHR21581:SF33">
    <property type="entry name" value="D-ALANYL-D-ALANINE CARBOXYPEPTIDASE DACB"/>
    <property type="match status" value="1"/>
</dbReference>
<dbReference type="InterPro" id="IPR001967">
    <property type="entry name" value="Peptidase_S11_N"/>
</dbReference>
<accession>A0ABW0YHX9</accession>
<keyword evidence="10" id="KW-1185">Reference proteome</keyword>
<dbReference type="EC" id="3.4.-.-" evidence="9"/>
<dbReference type="Proteomes" id="UP001596142">
    <property type="component" value="Unassembled WGS sequence"/>
</dbReference>
<dbReference type="Pfam" id="PF00768">
    <property type="entry name" value="Peptidase_S11"/>
    <property type="match status" value="1"/>
</dbReference>
<comment type="similarity">
    <text evidence="1 7">Belongs to the peptidase S11 family.</text>
</comment>
<keyword evidence="2" id="KW-0732">Signal</keyword>
<sequence>MLARILVGILFLITLSTSLSFQSFAQEEITLQSEAALLMDGKTGQVLYEEQGHKQMYPASITKIVTGIMALEMADPEETVTISKESTEVEGTSVYLLEDEEVSLQRLVQGLMINSGNDAGHAIAEHIADSEEEFSEKMNEFVRKKTNVENTNFTNPHGLFNENHYTTAYDMAEITRYALRNDDFRNIVSTKEMEWNGEGWETDIYNHNRMLWRYDGAFGVKNGFVQMSGFTLVTAAERDGHELIAVVLKSGTAEQSYQDTEKLLNYGYEAYDQETLPEGKEFSSEEGTIFYVPREMKFSIEKGAEPEFNVEDEEKGLLKIKDGNDEIYEVYLPKENKESLKKEKEGLETESAERELKYSDWTKWPSSSKARVGLMRP</sequence>
<evidence type="ECO:0000256" key="5">
    <source>
        <dbReference type="ARBA" id="ARBA00022984"/>
    </source>
</evidence>
<evidence type="ECO:0000256" key="1">
    <source>
        <dbReference type="ARBA" id="ARBA00007164"/>
    </source>
</evidence>
<dbReference type="InterPro" id="IPR012338">
    <property type="entry name" value="Beta-lactam/transpept-like"/>
</dbReference>
<comment type="caution">
    <text evidence="9">The sequence shown here is derived from an EMBL/GenBank/DDBJ whole genome shotgun (WGS) entry which is preliminary data.</text>
</comment>
<name>A0ABW0YHX9_9BACI</name>
<keyword evidence="9" id="KW-0121">Carboxypeptidase</keyword>
<protein>
    <submittedName>
        <fullName evidence="9">D-alanyl-D-alanine carboxypeptidase family protein</fullName>
        <ecNumber evidence="9">3.4.-.-</ecNumber>
    </submittedName>
</protein>
<evidence type="ECO:0000256" key="3">
    <source>
        <dbReference type="ARBA" id="ARBA00022801"/>
    </source>
</evidence>
<keyword evidence="6" id="KW-0961">Cell wall biogenesis/degradation</keyword>
<feature type="domain" description="Peptidase S11 D-alanyl-D-alanine carboxypeptidase A N-terminal" evidence="8">
    <location>
        <begin position="25"/>
        <end position="249"/>
    </location>
</feature>
<dbReference type="RefSeq" id="WP_385938866.1">
    <property type="nucleotide sequence ID" value="NZ_JBHSOZ010000003.1"/>
</dbReference>
<evidence type="ECO:0000256" key="4">
    <source>
        <dbReference type="ARBA" id="ARBA00022960"/>
    </source>
</evidence>
<dbReference type="PRINTS" id="PR00725">
    <property type="entry name" value="DADACBPTASE1"/>
</dbReference>
<dbReference type="GO" id="GO:0004180">
    <property type="term" value="F:carboxypeptidase activity"/>
    <property type="evidence" value="ECO:0007669"/>
    <property type="project" value="UniProtKB-KW"/>
</dbReference>
<reference evidence="10" key="1">
    <citation type="journal article" date="2019" name="Int. J. Syst. Evol. Microbiol.">
        <title>The Global Catalogue of Microorganisms (GCM) 10K type strain sequencing project: providing services to taxonomists for standard genome sequencing and annotation.</title>
        <authorList>
            <consortium name="The Broad Institute Genomics Platform"/>
            <consortium name="The Broad Institute Genome Sequencing Center for Infectious Disease"/>
            <person name="Wu L."/>
            <person name="Ma J."/>
        </authorList>
    </citation>
    <scope>NUCLEOTIDE SEQUENCE [LARGE SCALE GENOMIC DNA]</scope>
    <source>
        <strain evidence="10">CECT 7184</strain>
    </source>
</reference>
<evidence type="ECO:0000256" key="6">
    <source>
        <dbReference type="ARBA" id="ARBA00023316"/>
    </source>
</evidence>
<dbReference type="Gene3D" id="3.40.710.10">
    <property type="entry name" value="DD-peptidase/beta-lactamase superfamily"/>
    <property type="match status" value="1"/>
</dbReference>
<keyword evidence="9" id="KW-0645">Protease</keyword>
<keyword evidence="3 9" id="KW-0378">Hydrolase</keyword>
<keyword evidence="5" id="KW-0573">Peptidoglycan synthesis</keyword>
<gene>
    <name evidence="9" type="ORF">ACFPU1_03960</name>
</gene>
<dbReference type="EMBL" id="JBHSOZ010000003">
    <property type="protein sequence ID" value="MFC5711924.1"/>
    <property type="molecule type" value="Genomic_DNA"/>
</dbReference>
<dbReference type="InterPro" id="IPR018044">
    <property type="entry name" value="Peptidase_S11"/>
</dbReference>
<proteinExistence type="inferred from homology"/>
<keyword evidence="4" id="KW-0133">Cell shape</keyword>
<dbReference type="SUPFAM" id="SSF56601">
    <property type="entry name" value="beta-lactamase/transpeptidase-like"/>
    <property type="match status" value="1"/>
</dbReference>
<organism evidence="9 10">
    <name type="scientific">Thalassorhabdus alkalitolerans</name>
    <dbReference type="NCBI Taxonomy" id="2282697"/>
    <lineage>
        <taxon>Bacteria</taxon>
        <taxon>Bacillati</taxon>
        <taxon>Bacillota</taxon>
        <taxon>Bacilli</taxon>
        <taxon>Bacillales</taxon>
        <taxon>Bacillaceae</taxon>
        <taxon>Thalassorhabdus</taxon>
    </lineage>
</organism>
<evidence type="ECO:0000256" key="2">
    <source>
        <dbReference type="ARBA" id="ARBA00022729"/>
    </source>
</evidence>
<evidence type="ECO:0000259" key="8">
    <source>
        <dbReference type="Pfam" id="PF00768"/>
    </source>
</evidence>
<evidence type="ECO:0000313" key="10">
    <source>
        <dbReference type="Proteomes" id="UP001596142"/>
    </source>
</evidence>
<evidence type="ECO:0000313" key="9">
    <source>
        <dbReference type="EMBL" id="MFC5711924.1"/>
    </source>
</evidence>
<dbReference type="PANTHER" id="PTHR21581">
    <property type="entry name" value="D-ALANYL-D-ALANINE CARBOXYPEPTIDASE"/>
    <property type="match status" value="1"/>
</dbReference>
<evidence type="ECO:0000256" key="7">
    <source>
        <dbReference type="RuleBase" id="RU004016"/>
    </source>
</evidence>